<reference evidence="1 2" key="1">
    <citation type="journal article" date="2015" name="Nature">
        <title>rRNA introns, odd ribosomes, and small enigmatic genomes across a large radiation of phyla.</title>
        <authorList>
            <person name="Brown C.T."/>
            <person name="Hug L.A."/>
            <person name="Thomas B.C."/>
            <person name="Sharon I."/>
            <person name="Castelle C.J."/>
            <person name="Singh A."/>
            <person name="Wilkins M.J."/>
            <person name="Williams K.H."/>
            <person name="Banfield J.F."/>
        </authorList>
    </citation>
    <scope>NUCLEOTIDE SEQUENCE [LARGE SCALE GENOMIC DNA]</scope>
</reference>
<organism evidence="1 2">
    <name type="scientific">Candidatus Uhrbacteria bacterium GW2011_GWC1_41_20</name>
    <dbReference type="NCBI Taxonomy" id="1618983"/>
    <lineage>
        <taxon>Bacteria</taxon>
        <taxon>Candidatus Uhriibacteriota</taxon>
    </lineage>
</organism>
<proteinExistence type="predicted"/>
<comment type="caution">
    <text evidence="1">The sequence shown here is derived from an EMBL/GenBank/DDBJ whole genome shotgun (WGS) entry which is preliminary data.</text>
</comment>
<dbReference type="Proteomes" id="UP000033930">
    <property type="component" value="Unassembled WGS sequence"/>
</dbReference>
<evidence type="ECO:0000313" key="2">
    <source>
        <dbReference type="Proteomes" id="UP000033930"/>
    </source>
</evidence>
<dbReference type="AlphaFoldDB" id="A0A0G0V9T0"/>
<name>A0A0G0V9T0_9BACT</name>
<evidence type="ECO:0000313" key="1">
    <source>
        <dbReference type="EMBL" id="KKR97674.1"/>
    </source>
</evidence>
<accession>A0A0G0V9T0</accession>
<protein>
    <submittedName>
        <fullName evidence="1">Uncharacterized protein</fullName>
    </submittedName>
</protein>
<gene>
    <name evidence="1" type="ORF">UU50_C0026G0012</name>
</gene>
<sequence length="196" mass="21619">MFGRKKGEGEPRPAPVVEAEIAETDANLSEMFGWLHEATDQGDLEAAIDLMREAGERRLALMDERKSLLERASELYQEGRIEQAQEVAEVVAQADVALQDSVSAQQRAEGAMQRAREIVDAQPLSESEIGIGARLVDEVMKGQPELLASDKSAATRRAARLLRVNDELAAKDQLVRELAGIGDRPKAWEDVSWTVR</sequence>
<dbReference type="EMBL" id="LCAW01000026">
    <property type="protein sequence ID" value="KKR97674.1"/>
    <property type="molecule type" value="Genomic_DNA"/>
</dbReference>